<dbReference type="AlphaFoldDB" id="A0A931SB20"/>
<proteinExistence type="predicted"/>
<gene>
    <name evidence="2" type="ORF">HYT40_00705</name>
</gene>
<dbReference type="EMBL" id="JACOZA010000016">
    <property type="protein sequence ID" value="MBI2096667.1"/>
    <property type="molecule type" value="Genomic_DNA"/>
</dbReference>
<protein>
    <submittedName>
        <fullName evidence="2">Uncharacterized protein</fullName>
    </submittedName>
</protein>
<evidence type="ECO:0000256" key="1">
    <source>
        <dbReference type="SAM" id="Phobius"/>
    </source>
</evidence>
<organism evidence="2 3">
    <name type="scientific">Candidatus Sungiibacteriota bacterium</name>
    <dbReference type="NCBI Taxonomy" id="2750080"/>
    <lineage>
        <taxon>Bacteria</taxon>
        <taxon>Candidatus Sungiibacteriota</taxon>
    </lineage>
</organism>
<accession>A0A931SB20</accession>
<feature type="transmembrane region" description="Helical" evidence="1">
    <location>
        <begin position="50"/>
        <end position="69"/>
    </location>
</feature>
<comment type="caution">
    <text evidence="2">The sequence shown here is derived from an EMBL/GenBank/DDBJ whole genome shotgun (WGS) entry which is preliminary data.</text>
</comment>
<keyword evidence="1" id="KW-0472">Membrane</keyword>
<evidence type="ECO:0000313" key="2">
    <source>
        <dbReference type="EMBL" id="MBI2096667.1"/>
    </source>
</evidence>
<keyword evidence="1" id="KW-0812">Transmembrane</keyword>
<sequence length="91" mass="10068">WTVSGLKESFGRLEVLEVGARSGPWSALLVFLAYWLGNVCSFGPRRLAPFMGLLFMLLFGPLKIFDFIFGRIPGAEAVSAHLYILSRKSSS</sequence>
<dbReference type="Proteomes" id="UP000724148">
    <property type="component" value="Unassembled WGS sequence"/>
</dbReference>
<evidence type="ECO:0000313" key="3">
    <source>
        <dbReference type="Proteomes" id="UP000724148"/>
    </source>
</evidence>
<feature type="transmembrane region" description="Helical" evidence="1">
    <location>
        <begin position="25"/>
        <end position="43"/>
    </location>
</feature>
<name>A0A931SB20_9BACT</name>
<keyword evidence="1" id="KW-1133">Transmembrane helix</keyword>
<reference evidence="2" key="1">
    <citation type="submission" date="2020-07" db="EMBL/GenBank/DDBJ databases">
        <title>Huge and variable diversity of episymbiotic CPR bacteria and DPANN archaea in groundwater ecosystems.</title>
        <authorList>
            <person name="He C.Y."/>
            <person name="Keren R."/>
            <person name="Whittaker M."/>
            <person name="Farag I.F."/>
            <person name="Doudna J."/>
            <person name="Cate J.H.D."/>
            <person name="Banfield J.F."/>
        </authorList>
    </citation>
    <scope>NUCLEOTIDE SEQUENCE</scope>
    <source>
        <strain evidence="2">NC_groundwater_193_Ag_S-0.1um_51_7</strain>
    </source>
</reference>
<feature type="non-terminal residue" evidence="2">
    <location>
        <position position="1"/>
    </location>
</feature>